<comment type="caution">
    <text evidence="1">The sequence shown here is derived from an EMBL/GenBank/DDBJ whole genome shotgun (WGS) entry which is preliminary data.</text>
</comment>
<accession>A0A084U4K9</accession>
<reference evidence="1 2" key="1">
    <citation type="journal article" date="2014" name="PLoS ONE">
        <title>Reduction of Hydrogen Peroxide Accumulation and Toxicity by a Catalase from Mycoplasma iowae.</title>
        <authorList>
            <person name="Pritchard R.E."/>
            <person name="Prassinos A.J."/>
            <person name="Osborne J.D."/>
            <person name="Raviv Z."/>
            <person name="Balish M.F."/>
        </authorList>
    </citation>
    <scope>NUCLEOTIDE SEQUENCE [LARGE SCALE GENOMIC DNA]</scope>
    <source>
        <strain evidence="1 2">DK-CPA</strain>
    </source>
</reference>
<dbReference type="AlphaFoldDB" id="A0A084U4K9"/>
<protein>
    <submittedName>
        <fullName evidence="1">Uncharacterized protein</fullName>
    </submittedName>
</protein>
<dbReference type="Proteomes" id="UP000028523">
    <property type="component" value="Unassembled WGS sequence"/>
</dbReference>
<dbReference type="GeneID" id="96866808"/>
<keyword evidence="2" id="KW-1185">Reference proteome</keyword>
<name>A0A084U4K9_MALIO</name>
<dbReference type="RefSeq" id="WP_004025319.1">
    <property type="nucleotide sequence ID" value="NZ_AWQU01000050.1"/>
</dbReference>
<evidence type="ECO:0000313" key="2">
    <source>
        <dbReference type="Proteomes" id="UP000028523"/>
    </source>
</evidence>
<organism evidence="1 2">
    <name type="scientific">Malacoplasma iowae DK-CPA</name>
    <dbReference type="NCBI Taxonomy" id="1394179"/>
    <lineage>
        <taxon>Bacteria</taxon>
        <taxon>Bacillati</taxon>
        <taxon>Mycoplasmatota</taxon>
        <taxon>Mycoplasmoidales</taxon>
        <taxon>Mycoplasmoidaceae</taxon>
        <taxon>Malacoplasma</taxon>
    </lineage>
</organism>
<evidence type="ECO:0000313" key="1">
    <source>
        <dbReference type="EMBL" id="KFB07895.1"/>
    </source>
</evidence>
<gene>
    <name evidence="1" type="ORF">P271_759</name>
</gene>
<dbReference type="EMBL" id="AWQU01000050">
    <property type="protein sequence ID" value="KFB07895.1"/>
    <property type="molecule type" value="Genomic_DNA"/>
</dbReference>
<proteinExistence type="predicted"/>
<sequence length="165" mass="19835">MSLKKAEKNSITLNQFYKFISKQNYCIKNISLKLKTFLILSLIKLRINYNLQHLQKSQLLDLYNQYQNFDSEDFVINLFNINMNSTRKAYKELVNLKDNLINFYSNSGVLVTNNKYLLKQDENEHQIAVDKFINLNYYLDELLTFLKKWFPTSFNFIFRKIIIQC</sequence>